<feature type="region of interest" description="Disordered" evidence="1">
    <location>
        <begin position="32"/>
        <end position="84"/>
    </location>
</feature>
<proteinExistence type="predicted"/>
<dbReference type="RefSeq" id="WP_146322059.1">
    <property type="nucleotide sequence ID" value="NZ_CP042305.1"/>
</dbReference>
<dbReference type="EMBL" id="CP042305">
    <property type="protein sequence ID" value="QDZ16055.1"/>
    <property type="molecule type" value="Genomic_DNA"/>
</dbReference>
<keyword evidence="4" id="KW-1185">Reference proteome</keyword>
<gene>
    <name evidence="3" type="ORF">FPZ11_15910</name>
</gene>
<evidence type="ECO:0000259" key="2">
    <source>
        <dbReference type="Pfam" id="PF09851"/>
    </source>
</evidence>
<dbReference type="Pfam" id="PF09851">
    <property type="entry name" value="SHOCT"/>
    <property type="match status" value="1"/>
</dbReference>
<evidence type="ECO:0000313" key="3">
    <source>
        <dbReference type="EMBL" id="QDZ16055.1"/>
    </source>
</evidence>
<dbReference type="AlphaFoldDB" id="A0A5B8M8Y8"/>
<name>A0A5B8M8Y8_9MICO</name>
<accession>A0A5B8M8Y8</accession>
<dbReference type="Proteomes" id="UP000320216">
    <property type="component" value="Chromosome"/>
</dbReference>
<feature type="domain" description="SHOCT" evidence="2">
    <location>
        <begin position="87"/>
        <end position="113"/>
    </location>
</feature>
<evidence type="ECO:0000313" key="4">
    <source>
        <dbReference type="Proteomes" id="UP000320216"/>
    </source>
</evidence>
<dbReference type="OrthoDB" id="5996503at2"/>
<reference evidence="3 4" key="1">
    <citation type="submission" date="2019-07" db="EMBL/GenBank/DDBJ databases">
        <title>Full genome sequence of Humibacter sp. WJ7-1.</title>
        <authorList>
            <person name="Im W.-T."/>
        </authorList>
    </citation>
    <scope>NUCLEOTIDE SEQUENCE [LARGE SCALE GENOMIC DNA]</scope>
    <source>
        <strain evidence="3 4">WJ7-1</strain>
    </source>
</reference>
<dbReference type="InterPro" id="IPR018649">
    <property type="entry name" value="SHOCT"/>
</dbReference>
<feature type="compositionally biased region" description="Low complexity" evidence="1">
    <location>
        <begin position="49"/>
        <end position="80"/>
    </location>
</feature>
<dbReference type="KEGG" id="huw:FPZ11_15910"/>
<organism evidence="3 4">
    <name type="scientific">Humibacter ginsenosidimutans</name>
    <dbReference type="NCBI Taxonomy" id="2599293"/>
    <lineage>
        <taxon>Bacteria</taxon>
        <taxon>Bacillati</taxon>
        <taxon>Actinomycetota</taxon>
        <taxon>Actinomycetes</taxon>
        <taxon>Micrococcales</taxon>
        <taxon>Microbacteriaceae</taxon>
        <taxon>Humibacter</taxon>
    </lineage>
</organism>
<sequence length="115" mass="11942">MPFVRRIGRPGLIGTAARTAVIAGTATAVAGGVASSQQRKAEERYEADAYQQQQQQAQMQAAAQQAVAQQQAAPAPAPAAGGDTTSELERLAGLHQQGILTDEEFSAAKQKLLGL</sequence>
<protein>
    <submittedName>
        <fullName evidence="3">SHOCT domain-containing protein</fullName>
    </submittedName>
</protein>
<evidence type="ECO:0000256" key="1">
    <source>
        <dbReference type="SAM" id="MobiDB-lite"/>
    </source>
</evidence>